<reference evidence="4" key="2">
    <citation type="submission" date="2022-11" db="EMBL/GenBank/DDBJ databases">
        <title>complete genomes of mycoplasma synoviae ZX313 strain and SD2 strain.</title>
        <authorList>
            <person name="Zhong Q."/>
        </authorList>
    </citation>
    <scope>NUCLEOTIDE SEQUENCE</scope>
    <source>
        <strain evidence="4">SD2</strain>
    </source>
</reference>
<dbReference type="InterPro" id="IPR022382">
    <property type="entry name" value="Mycoplasma_peptidase_DUF31"/>
</dbReference>
<dbReference type="Pfam" id="PF01732">
    <property type="entry name" value="Mycop_pep_DUF31"/>
    <property type="match status" value="1"/>
</dbReference>
<evidence type="ECO:0000256" key="1">
    <source>
        <dbReference type="SAM" id="MobiDB-lite"/>
    </source>
</evidence>
<dbReference type="PROSITE" id="PS51257">
    <property type="entry name" value="PROKAR_LIPOPROTEIN"/>
    <property type="match status" value="1"/>
</dbReference>
<evidence type="ECO:0000259" key="3">
    <source>
        <dbReference type="Pfam" id="PF01732"/>
    </source>
</evidence>
<keyword evidence="2" id="KW-0732">Signal</keyword>
<accession>A0AAX3EZX4</accession>
<feature type="region of interest" description="Disordered" evidence="1">
    <location>
        <begin position="33"/>
        <end position="98"/>
    </location>
</feature>
<name>A0AAX3EZX4_MYCSY</name>
<gene>
    <name evidence="4" type="ORF">OIE46_02045</name>
</gene>
<feature type="chain" id="PRO_5043735418" evidence="2">
    <location>
        <begin position="26"/>
        <end position="602"/>
    </location>
</feature>
<dbReference type="RefSeq" id="WP_267274323.1">
    <property type="nucleotide sequence ID" value="NZ_CP107525.1"/>
</dbReference>
<reference evidence="4" key="1">
    <citation type="submission" date="2022-10" db="EMBL/GenBank/DDBJ databases">
        <authorList>
            <person name="Wei X."/>
        </authorList>
    </citation>
    <scope>NUCLEOTIDE SEQUENCE</scope>
    <source>
        <strain evidence="4">SD2</strain>
    </source>
</reference>
<dbReference type="InterPro" id="IPR022381">
    <property type="entry name" value="Uncharacterised_MG067"/>
</dbReference>
<dbReference type="NCBIfam" id="NF045841">
    <property type="entry name" value="Ig_SerProt_MIP"/>
    <property type="match status" value="1"/>
</dbReference>
<organism evidence="4 5">
    <name type="scientific">Mycoplasmopsis synoviae</name>
    <name type="common">Mycoplasma synoviae</name>
    <dbReference type="NCBI Taxonomy" id="2109"/>
    <lineage>
        <taxon>Bacteria</taxon>
        <taxon>Bacillati</taxon>
        <taxon>Mycoplasmatota</taxon>
        <taxon>Mycoplasmoidales</taxon>
        <taxon>Metamycoplasmataceae</taxon>
        <taxon>Mycoplasmopsis</taxon>
    </lineage>
</organism>
<feature type="domain" description="DUF31" evidence="3">
    <location>
        <begin position="148"/>
        <end position="497"/>
    </location>
</feature>
<evidence type="ECO:0000313" key="5">
    <source>
        <dbReference type="Proteomes" id="UP001164481"/>
    </source>
</evidence>
<sequence length="602" mass="68947">MKVRSKLKKILMVTAFLSVSILASSCNIFDTLSSRQKKDEKKDDKLYLNKNGDPEDQDDQSKKPVVPPPVTFKPENPSNDPISEKPQEPDAPEASSAENNFNINTDIKNWDQKLSNVQLQSIYNNNPQLTRFNFTKAPENTKFSSNEEYLESIFKRTFSINFNYSTQTIAGTAWVLDYHYDKNNPKEITLYLATNFHVATNLRTANDYEFYVQNSPNLERVRSVDLRFAQDWRNPDTSYITKRYTGRNMPRNIFLAKNFMDQEVSSSYNDGGGYYADFSVIEWKFKISDFYSNSSFFINTVDPSLDLWVKKIESAAGEVKAAVDKNLGIDGGYLNTKAHEGYTSLDYTTIQSTYYSDLSKTITNEVRYPQTVNEILEFQKNVNNTFTNYIYAFRPEYWFFGGYPLIPNDGFVPTFNIDYDNLTNLGFNKNDYNPDFKIIYTLNNTKNTDQKISFNNEPTYAFYGTAYETFQKIKIHGGISGSLVLNEQGIPAGVLYGSFVNDTEKITRKDGSTLTLNNALMIPFAQQKDITYTTFDGQSHTIYAYNLVDGTDKAKFPHQIDSFREKLIEVYGPNYKTKLFPNGVGVFDGPSNHDINSEKFKA</sequence>
<evidence type="ECO:0000313" key="4">
    <source>
        <dbReference type="EMBL" id="UZW64146.1"/>
    </source>
</evidence>
<dbReference type="AlphaFoldDB" id="A0AAX3EZX4"/>
<protein>
    <submittedName>
        <fullName evidence="4">DUF31 family protein</fullName>
    </submittedName>
</protein>
<dbReference type="Proteomes" id="UP001164481">
    <property type="component" value="Chromosome"/>
</dbReference>
<proteinExistence type="predicted"/>
<dbReference type="EMBL" id="CP107525">
    <property type="protein sequence ID" value="UZW64146.1"/>
    <property type="molecule type" value="Genomic_DNA"/>
</dbReference>
<feature type="signal peptide" evidence="2">
    <location>
        <begin position="1"/>
        <end position="25"/>
    </location>
</feature>
<evidence type="ECO:0000256" key="2">
    <source>
        <dbReference type="SAM" id="SignalP"/>
    </source>
</evidence>
<feature type="compositionally biased region" description="Basic and acidic residues" evidence="1">
    <location>
        <begin position="36"/>
        <end position="47"/>
    </location>
</feature>
<dbReference type="PRINTS" id="PR00840">
    <property type="entry name" value="Y06768FAMILY"/>
</dbReference>